<dbReference type="GO" id="GO:0030687">
    <property type="term" value="C:preribosome, large subunit precursor"/>
    <property type="evidence" value="ECO:0007669"/>
    <property type="project" value="UniProtKB-UniRule"/>
</dbReference>
<evidence type="ECO:0000256" key="2">
    <source>
        <dbReference type="ARBA" id="ARBA00022552"/>
    </source>
</evidence>
<dbReference type="PANTHER" id="PTHR12221">
    <property type="entry name" value="PESCADILLO - RELATED"/>
    <property type="match status" value="1"/>
</dbReference>
<dbReference type="Gene3D" id="3.40.50.10190">
    <property type="entry name" value="BRCT domain"/>
    <property type="match status" value="1"/>
</dbReference>
<feature type="region of interest" description="Disordered" evidence="5">
    <location>
        <begin position="588"/>
        <end position="611"/>
    </location>
</feature>
<evidence type="ECO:0000256" key="5">
    <source>
        <dbReference type="SAM" id="MobiDB-lite"/>
    </source>
</evidence>
<reference evidence="8" key="1">
    <citation type="journal article" date="2008" name="Insect Biochem. Mol. Biol.">
        <title>The genome of a lepidopteran model insect, the silkworm Bombyx mori.</title>
        <authorList>
            <consortium name="International Silkworm Genome Consortium"/>
        </authorList>
    </citation>
    <scope>NUCLEOTIDE SEQUENCE [LARGE SCALE GENOMIC DNA]</scope>
    <source>
        <strain evidence="8">p50T</strain>
    </source>
</reference>
<evidence type="ECO:0000313" key="8">
    <source>
        <dbReference type="Proteomes" id="UP000005204"/>
    </source>
</evidence>
<dbReference type="CDD" id="cd17709">
    <property type="entry name" value="BRCT_pescadillo_like"/>
    <property type="match status" value="1"/>
</dbReference>
<dbReference type="Pfam" id="PF16589">
    <property type="entry name" value="BRCT_2"/>
    <property type="match status" value="1"/>
</dbReference>
<dbReference type="FunFam" id="3.40.50.10190:FF:000002">
    <property type="entry name" value="Pescadillo homolog"/>
    <property type="match status" value="1"/>
</dbReference>
<sequence length="611" mass="72001">MVSKKKKKYSSGEGAQFMTRKAALKKLQLSLKDFRRICILKGIYPREPRNRKRAQKGAGGIKTLYHTKDIKFLLHEPIIWKLRELKVYQQKIRRARAQREYGKMRKFLRDYPEINIDHIVKERYPTFVDALRDLDDCLTLCFLFSTFPSLKKVPRDQSFLCRRLTVEFMHAVIAAKALRKVFVSVKGFYYQVEFEGQTITWIVPHHFSFQPQSKDEVDFKIMATFVEFYTMMLGFVNFKLYHSLNLVYPPKLPIGFSSEKDKDLIDEQSYVSERIAAMNISPAKIEGSNEVEELPEIDIFPTEDNDPQKLEEAKLEAEKIKKLKTLFKGLKFYINREVPREPLVFIIRCFGGECSWDKDHFVGATFDETDETIAYQIVDRPSMDKQYLSRYYIQPQWVFDSVNTRTLLPINKYLIGAILPPHLSPFVDTIKDQVYIPPEERELNDPNFKPLNADSSGSEIEEASDEDKEEQNEPDSEDSDAERAITKQYQQEVDEDSSQDEEENDDDDLDPEKKKLAKEKKKSMRVTTGVTHKEHPYQKEIEDKQAFRLREKLVRKKHRNLYKSMKAGQEKRKKEIWLLRKKRRLHDEKIKDEKKAEKRKQKMQALEATSI</sequence>
<dbReference type="InterPro" id="IPR010613">
    <property type="entry name" value="PES"/>
</dbReference>
<feature type="compositionally biased region" description="Basic residues" evidence="5">
    <location>
        <begin position="515"/>
        <end position="524"/>
    </location>
</feature>
<feature type="region of interest" description="Disordered" evidence="5">
    <location>
        <begin position="438"/>
        <end position="542"/>
    </location>
</feature>
<evidence type="ECO:0000256" key="4">
    <source>
        <dbReference type="HAMAP-Rule" id="MF_03028"/>
    </source>
</evidence>
<comment type="similarity">
    <text evidence="4">Belongs to the pescadillo family.</text>
</comment>
<evidence type="ECO:0000313" key="7">
    <source>
        <dbReference type="EnsemblMetazoa" id="XP_037869278.1"/>
    </source>
</evidence>
<comment type="subcellular location">
    <subcellularLocation>
        <location evidence="4">Nucleus</location>
        <location evidence="4">Nucleolus</location>
    </subcellularLocation>
    <subcellularLocation>
        <location evidence="4">Nucleus</location>
        <location evidence="4">Nucleoplasm</location>
    </subcellularLocation>
</comment>
<dbReference type="GO" id="GO:0005654">
    <property type="term" value="C:nucleoplasm"/>
    <property type="evidence" value="ECO:0007669"/>
    <property type="project" value="UniProtKB-SubCell"/>
</dbReference>
<keyword evidence="8" id="KW-1185">Reference proteome</keyword>
<organism evidence="7 8">
    <name type="scientific">Bombyx mori</name>
    <name type="common">Silk moth</name>
    <dbReference type="NCBI Taxonomy" id="7091"/>
    <lineage>
        <taxon>Eukaryota</taxon>
        <taxon>Metazoa</taxon>
        <taxon>Ecdysozoa</taxon>
        <taxon>Arthropoda</taxon>
        <taxon>Hexapoda</taxon>
        <taxon>Insecta</taxon>
        <taxon>Pterygota</taxon>
        <taxon>Neoptera</taxon>
        <taxon>Endopterygota</taxon>
        <taxon>Lepidoptera</taxon>
        <taxon>Glossata</taxon>
        <taxon>Ditrysia</taxon>
        <taxon>Bombycoidea</taxon>
        <taxon>Bombycidae</taxon>
        <taxon>Bombycinae</taxon>
        <taxon>Bombyx</taxon>
    </lineage>
</organism>
<dbReference type="InterPro" id="IPR036420">
    <property type="entry name" value="BRCT_dom_sf"/>
</dbReference>
<proteinExistence type="inferred from homology"/>
<dbReference type="Pfam" id="PF06732">
    <property type="entry name" value="Pescadillo_N"/>
    <property type="match status" value="1"/>
</dbReference>
<evidence type="ECO:0000259" key="6">
    <source>
        <dbReference type="PROSITE" id="PS50172"/>
    </source>
</evidence>
<dbReference type="GO" id="GO:0070545">
    <property type="term" value="C:PeBoW complex"/>
    <property type="evidence" value="ECO:0007669"/>
    <property type="project" value="TreeGrafter"/>
</dbReference>
<dbReference type="InterPro" id="IPR001357">
    <property type="entry name" value="BRCT_dom"/>
</dbReference>
<feature type="domain" description="BRCT" evidence="6">
    <location>
        <begin position="322"/>
        <end position="415"/>
    </location>
</feature>
<comment type="function">
    <text evidence="4">Required for maturation of ribosomal RNAs and formation of the large ribosomal subunit.</text>
</comment>
<dbReference type="AlphaFoldDB" id="A0A8R2LZU7"/>
<keyword evidence="2 4" id="KW-0698">rRNA processing</keyword>
<dbReference type="SUPFAM" id="SSF52113">
    <property type="entry name" value="BRCT domain"/>
    <property type="match status" value="1"/>
</dbReference>
<feature type="compositionally biased region" description="Basic and acidic residues" evidence="5">
    <location>
        <begin position="531"/>
        <end position="542"/>
    </location>
</feature>
<dbReference type="GO" id="GO:0003723">
    <property type="term" value="F:RNA binding"/>
    <property type="evidence" value="ECO:0007669"/>
    <property type="project" value="TreeGrafter"/>
</dbReference>
<dbReference type="GO" id="GO:0000463">
    <property type="term" value="P:maturation of LSU-rRNA from tricistronic rRNA transcript (SSU-rRNA, 5.8S rRNA, LSU-rRNA)"/>
    <property type="evidence" value="ECO:0007669"/>
    <property type="project" value="UniProtKB-UniRule"/>
</dbReference>
<feature type="compositionally biased region" description="Acidic residues" evidence="5">
    <location>
        <begin position="459"/>
        <end position="480"/>
    </location>
</feature>
<dbReference type="PANTHER" id="PTHR12221:SF6">
    <property type="entry name" value="PESCADILLO HOMOLOG"/>
    <property type="match status" value="1"/>
</dbReference>
<dbReference type="RefSeq" id="XP_037869278.1">
    <property type="nucleotide sequence ID" value="XM_038013350.2"/>
</dbReference>
<reference evidence="7" key="2">
    <citation type="submission" date="2022-06" db="UniProtKB">
        <authorList>
            <consortium name="EnsemblMetazoa"/>
        </authorList>
    </citation>
    <scope>IDENTIFICATION</scope>
    <source>
        <strain evidence="7">p50T (Dazao)</strain>
    </source>
</reference>
<keyword evidence="1 4" id="KW-0690">Ribosome biogenesis</keyword>
<evidence type="ECO:0000256" key="3">
    <source>
        <dbReference type="ARBA" id="ARBA00023242"/>
    </source>
</evidence>
<protein>
    <recommendedName>
        <fullName evidence="4">Pescadillo homolog</fullName>
    </recommendedName>
</protein>
<dbReference type="HAMAP" id="MF_03028">
    <property type="entry name" value="Pescadillo"/>
    <property type="match status" value="1"/>
</dbReference>
<name>A0A8R2LZU7_BOMMO</name>
<dbReference type="EnsemblMetazoa" id="XM_038013350.1">
    <property type="protein sequence ID" value="XP_037869278.1"/>
    <property type="gene ID" value="LOC101739327"/>
</dbReference>
<dbReference type="SMART" id="SM00292">
    <property type="entry name" value="BRCT"/>
    <property type="match status" value="1"/>
</dbReference>
<dbReference type="Proteomes" id="UP000005204">
    <property type="component" value="Unassembled WGS sequence"/>
</dbReference>
<keyword evidence="3 4" id="KW-0539">Nucleus</keyword>
<feature type="compositionally biased region" description="Acidic residues" evidence="5">
    <location>
        <begin position="492"/>
        <end position="510"/>
    </location>
</feature>
<accession>A0A8R2LZU7</accession>
<dbReference type="KEGG" id="bmor:101739327"/>
<evidence type="ECO:0000256" key="1">
    <source>
        <dbReference type="ARBA" id="ARBA00022517"/>
    </source>
</evidence>
<dbReference type="PROSITE" id="PS50172">
    <property type="entry name" value="BRCT"/>
    <property type="match status" value="1"/>
</dbReference>
<dbReference type="GeneID" id="101739327"/>
<dbReference type="GO" id="GO:0043021">
    <property type="term" value="F:ribonucleoprotein complex binding"/>
    <property type="evidence" value="ECO:0007669"/>
    <property type="project" value="UniProtKB-UniRule"/>
</dbReference>
<dbReference type="GO" id="GO:0000466">
    <property type="term" value="P:maturation of 5.8S rRNA from tricistronic rRNA transcript (SSU-rRNA, 5.8S rRNA, LSU-rRNA)"/>
    <property type="evidence" value="ECO:0007669"/>
    <property type="project" value="UniProtKB-UniRule"/>
</dbReference>